<evidence type="ECO:0000313" key="4">
    <source>
        <dbReference type="Proteomes" id="UP000295794"/>
    </source>
</evidence>
<dbReference type="Proteomes" id="UP000295794">
    <property type="component" value="Unassembled WGS sequence"/>
</dbReference>
<evidence type="ECO:0000313" key="2">
    <source>
        <dbReference type="EMBL" id="TCU89387.1"/>
    </source>
</evidence>
<dbReference type="EMBL" id="SMBT01000002">
    <property type="protein sequence ID" value="TCU89387.1"/>
    <property type="molecule type" value="Genomic_DNA"/>
</dbReference>
<dbReference type="AlphaFoldDB" id="A0A377Q7F6"/>
<sequence>MKLANFDSLFSLALSHLFRRDVCLQTDPAHPQLYEVKP</sequence>
<gene>
    <name evidence="2" type="ORF">EV682_102299</name>
    <name evidence="1" type="ORF">NCTC11159_01824</name>
</gene>
<accession>A0A377Q7F6</accession>
<evidence type="ECO:0000313" key="3">
    <source>
        <dbReference type="Proteomes" id="UP000255108"/>
    </source>
</evidence>
<organism evidence="1 3">
    <name type="scientific">Iodobacter fluviatilis</name>
    <dbReference type="NCBI Taxonomy" id="537"/>
    <lineage>
        <taxon>Bacteria</taxon>
        <taxon>Pseudomonadati</taxon>
        <taxon>Pseudomonadota</taxon>
        <taxon>Betaproteobacteria</taxon>
        <taxon>Neisseriales</taxon>
        <taxon>Chitinibacteraceae</taxon>
        <taxon>Iodobacter</taxon>
    </lineage>
</organism>
<reference evidence="2 4" key="2">
    <citation type="submission" date="2019-03" db="EMBL/GenBank/DDBJ databases">
        <title>Genomic Encyclopedia of Type Strains, Phase IV (KMG-IV): sequencing the most valuable type-strain genomes for metagenomic binning, comparative biology and taxonomic classification.</title>
        <authorList>
            <person name="Goeker M."/>
        </authorList>
    </citation>
    <scope>NUCLEOTIDE SEQUENCE [LARGE SCALE GENOMIC DNA]</scope>
    <source>
        <strain evidence="2 4">DSM 3764</strain>
    </source>
</reference>
<reference evidence="1 3" key="1">
    <citation type="submission" date="2018-06" db="EMBL/GenBank/DDBJ databases">
        <authorList>
            <consortium name="Pathogen Informatics"/>
            <person name="Doyle S."/>
        </authorList>
    </citation>
    <scope>NUCLEOTIDE SEQUENCE [LARGE SCALE GENOMIC DNA]</scope>
    <source>
        <strain evidence="1 3">NCTC11159</strain>
    </source>
</reference>
<keyword evidence="4" id="KW-1185">Reference proteome</keyword>
<proteinExistence type="predicted"/>
<name>A0A377Q7F6_9NEIS</name>
<evidence type="ECO:0000313" key="1">
    <source>
        <dbReference type="EMBL" id="STQ90757.1"/>
    </source>
</evidence>
<dbReference type="EMBL" id="UGHR01000001">
    <property type="protein sequence ID" value="STQ90757.1"/>
    <property type="molecule type" value="Genomic_DNA"/>
</dbReference>
<dbReference type="Proteomes" id="UP000255108">
    <property type="component" value="Unassembled WGS sequence"/>
</dbReference>
<protein>
    <submittedName>
        <fullName evidence="1">Uncharacterized protein</fullName>
    </submittedName>
</protein>